<proteinExistence type="predicted"/>
<sequence length="243" mass="26411">MKILKYTTPVEKILITGIYVMSMFLAVSCEDSDACEYIICEESFNVVTDFEDQELGTTSDWQGVEARGISIVSRGPGKVLQALDGSGSSFAYTETLLPRNFLTAGCELRYDVEYFGGVNNAISAANSIIIYQGSINSGNTRAVFVLNSSSLINSGQPPVTIHVPLELATGTTLPSNTYGEWRLAGLTPPYTATDINLFNTILQNSDGLGFNLDSGGNPAEQWWYDNFTFKQCCSLTKNDGIVN</sequence>
<organism evidence="1 2">
    <name type="scientific">Leeuwenhoekiella parthenopeia</name>
    <dbReference type="NCBI Taxonomy" id="2890320"/>
    <lineage>
        <taxon>Bacteria</taxon>
        <taxon>Pseudomonadati</taxon>
        <taxon>Bacteroidota</taxon>
        <taxon>Flavobacteriia</taxon>
        <taxon>Flavobacteriales</taxon>
        <taxon>Flavobacteriaceae</taxon>
        <taxon>Leeuwenhoekiella</taxon>
    </lineage>
</organism>
<evidence type="ECO:0008006" key="3">
    <source>
        <dbReference type="Google" id="ProtNLM"/>
    </source>
</evidence>
<dbReference type="Proteomes" id="UP001197770">
    <property type="component" value="Unassembled WGS sequence"/>
</dbReference>
<gene>
    <name evidence="1" type="ORF">LLW17_08410</name>
</gene>
<evidence type="ECO:0000313" key="2">
    <source>
        <dbReference type="Proteomes" id="UP001197770"/>
    </source>
</evidence>
<protein>
    <recommendedName>
        <fullName evidence="3">DUF5689 domain-containing protein</fullName>
    </recommendedName>
</protein>
<evidence type="ECO:0000313" key="1">
    <source>
        <dbReference type="EMBL" id="MCC4212737.1"/>
    </source>
</evidence>
<dbReference type="PROSITE" id="PS51257">
    <property type="entry name" value="PROKAR_LIPOPROTEIN"/>
    <property type="match status" value="1"/>
</dbReference>
<accession>A0ABS8GU43</accession>
<dbReference type="RefSeq" id="WP_228229812.1">
    <property type="nucleotide sequence ID" value="NZ_JAJGMW010000009.1"/>
</dbReference>
<name>A0ABS8GU43_9FLAO</name>
<comment type="caution">
    <text evidence="1">The sequence shown here is derived from an EMBL/GenBank/DDBJ whole genome shotgun (WGS) entry which is preliminary data.</text>
</comment>
<keyword evidence="2" id="KW-1185">Reference proteome</keyword>
<reference evidence="1 2" key="1">
    <citation type="submission" date="2021-11" db="EMBL/GenBank/DDBJ databases">
        <title>Seasonal and diel survey of microbial diversity of the Tyrrhenian coast.</title>
        <authorList>
            <person name="Gattoni G."/>
            <person name="Corral P."/>
        </authorList>
    </citation>
    <scope>NUCLEOTIDE SEQUENCE [LARGE SCALE GENOMIC DNA]</scope>
    <source>
        <strain evidence="1 2">Mr9</strain>
    </source>
</reference>
<dbReference type="EMBL" id="JAJGMW010000009">
    <property type="protein sequence ID" value="MCC4212737.1"/>
    <property type="molecule type" value="Genomic_DNA"/>
</dbReference>